<dbReference type="Gene3D" id="1.20.1330.10">
    <property type="entry name" value="f41 fragment of flagellin, N-terminal domain"/>
    <property type="match status" value="1"/>
</dbReference>
<sequence length="321" mass="35594">MRITNGNVMSTYLRDLQNNLQSMDKLNTQLNKSKQVNKISDDPFKTVKIMNVQGEINNVEKYNYNCDEITGWLDITDESLDRVGNLTSEIKTLLTSIQGTFGPDEIKAVQTEINEKIKQVGEAMNTTYAGKYVFGGSATDQPPVRVETDPTSGLAKIIVNNTDKDGNVDPNLSARLDASLKSEISDGITMDYNLTINNITSTTGKETGKKSGLDILNDVVQKLNSDPVDMDEIKKLSSDLGDYMNDVLNNRSLIGAKTNTVSAVKDSNEENILEMKGTFSLMQDVNYADKFMELKEAQMIYNATLQVGSKLLQPTILDYLR</sequence>
<dbReference type="RefSeq" id="WP_021433687.1">
    <property type="nucleotide sequence ID" value="NZ_AVNC01000015.1"/>
</dbReference>
<dbReference type="InterPro" id="IPR001492">
    <property type="entry name" value="Flagellin"/>
</dbReference>
<accession>T4VQ75</accession>
<dbReference type="GeneID" id="67473421"/>
<dbReference type="AlphaFoldDB" id="T4VQ75"/>
<protein>
    <submittedName>
        <fullName evidence="2">Flagellar hook-associated protein 3</fullName>
    </submittedName>
</protein>
<dbReference type="Pfam" id="PF00669">
    <property type="entry name" value="Flagellin_N"/>
    <property type="match status" value="1"/>
</dbReference>
<keyword evidence="2" id="KW-0969">Cilium</keyword>
<reference evidence="2 3" key="1">
    <citation type="submission" date="2013-06" db="EMBL/GenBank/DDBJ databases">
        <authorList>
            <person name="Walk S."/>
            <person name="Aronoff D."/>
            <person name="Young V.Y."/>
            <person name="Marsh J."/>
            <person name="Harrison L."/>
            <person name="Daugherty S.C."/>
            <person name="Shefchek K.A."/>
            <person name="Hine E.E."/>
            <person name="Tallon L.J."/>
            <person name="Sadzewicz L.K."/>
            <person name="Rasko D.A."/>
        </authorList>
    </citation>
    <scope>NUCLEOTIDE SEQUENCE [LARGE SCALE GENOMIC DNA]</scope>
    <source>
        <strain evidence="2 3">ATCC 638</strain>
    </source>
</reference>
<evidence type="ECO:0000259" key="1">
    <source>
        <dbReference type="Pfam" id="PF00669"/>
    </source>
</evidence>
<feature type="domain" description="Flagellin N-terminal" evidence="1">
    <location>
        <begin position="10"/>
        <end position="139"/>
    </location>
</feature>
<dbReference type="GO" id="GO:0005198">
    <property type="term" value="F:structural molecule activity"/>
    <property type="evidence" value="ECO:0007669"/>
    <property type="project" value="InterPro"/>
</dbReference>
<comment type="caution">
    <text evidence="2">The sequence shown here is derived from an EMBL/GenBank/DDBJ whole genome shotgun (WGS) entry which is preliminary data.</text>
</comment>
<dbReference type="InterPro" id="IPR001029">
    <property type="entry name" value="Flagellin_N"/>
</dbReference>
<dbReference type="EMBL" id="AVNC01000015">
    <property type="protein sequence ID" value="EQK43638.1"/>
    <property type="molecule type" value="Genomic_DNA"/>
</dbReference>
<evidence type="ECO:0000313" key="2">
    <source>
        <dbReference type="EMBL" id="EQK43638.1"/>
    </source>
</evidence>
<name>T4VQ75_PARBF</name>
<proteinExistence type="predicted"/>
<gene>
    <name evidence="2" type="primary">flgL</name>
    <name evidence="2" type="ORF">C672_2582</name>
</gene>
<dbReference type="GO" id="GO:0009288">
    <property type="term" value="C:bacterial-type flagellum"/>
    <property type="evidence" value="ECO:0007669"/>
    <property type="project" value="InterPro"/>
</dbReference>
<keyword evidence="2" id="KW-0966">Cell projection</keyword>
<dbReference type="Proteomes" id="UP000015688">
    <property type="component" value="Unassembled WGS sequence"/>
</dbReference>
<dbReference type="SUPFAM" id="SSF64518">
    <property type="entry name" value="Phase 1 flagellin"/>
    <property type="match status" value="1"/>
</dbReference>
<organism evidence="2 3">
    <name type="scientific">Paraclostridium bifermentans ATCC 638 = DSM 14991</name>
    <dbReference type="NCBI Taxonomy" id="1233171"/>
    <lineage>
        <taxon>Bacteria</taxon>
        <taxon>Bacillati</taxon>
        <taxon>Bacillota</taxon>
        <taxon>Clostridia</taxon>
        <taxon>Peptostreptococcales</taxon>
        <taxon>Peptostreptococcaceae</taxon>
        <taxon>Paraclostridium</taxon>
    </lineage>
</organism>
<dbReference type="PATRIC" id="fig|1233171.3.peg.2469"/>
<dbReference type="PANTHER" id="PTHR42792">
    <property type="entry name" value="FLAGELLIN"/>
    <property type="match status" value="1"/>
</dbReference>
<dbReference type="PANTHER" id="PTHR42792:SF1">
    <property type="entry name" value="FLAGELLAR HOOK-ASSOCIATED PROTEIN 3"/>
    <property type="match status" value="1"/>
</dbReference>
<keyword evidence="2" id="KW-0282">Flagellum</keyword>
<evidence type="ECO:0000313" key="3">
    <source>
        <dbReference type="Proteomes" id="UP000015688"/>
    </source>
</evidence>